<feature type="region of interest" description="Disordered" evidence="1">
    <location>
        <begin position="160"/>
        <end position="181"/>
    </location>
</feature>
<organism evidence="3 4">
    <name type="scientific">Lujinxingia vulgaris</name>
    <dbReference type="NCBI Taxonomy" id="2600176"/>
    <lineage>
        <taxon>Bacteria</taxon>
        <taxon>Deltaproteobacteria</taxon>
        <taxon>Bradymonadales</taxon>
        <taxon>Lujinxingiaceae</taxon>
        <taxon>Lujinxingia</taxon>
    </lineage>
</organism>
<keyword evidence="4" id="KW-1185">Reference proteome</keyword>
<dbReference type="AlphaFoldDB" id="A0A5C6XIF1"/>
<evidence type="ECO:0000313" key="4">
    <source>
        <dbReference type="Proteomes" id="UP000321412"/>
    </source>
</evidence>
<reference evidence="3 4" key="1">
    <citation type="submission" date="2019-08" db="EMBL/GenBank/DDBJ databases">
        <title>Bradymonadales sp. TMQ4.</title>
        <authorList>
            <person name="Liang Q."/>
        </authorList>
    </citation>
    <scope>NUCLEOTIDE SEQUENCE [LARGE SCALE GENOMIC DNA]</scope>
    <source>
        <strain evidence="3 4">TMQ4</strain>
    </source>
</reference>
<dbReference type="OrthoDB" id="5510152at2"/>
<feature type="chain" id="PRO_5022938842" evidence="2">
    <location>
        <begin position="27"/>
        <end position="211"/>
    </location>
</feature>
<dbReference type="EMBL" id="VOSM01000001">
    <property type="protein sequence ID" value="TXD39308.1"/>
    <property type="molecule type" value="Genomic_DNA"/>
</dbReference>
<feature type="signal peptide" evidence="2">
    <location>
        <begin position="1"/>
        <end position="26"/>
    </location>
</feature>
<proteinExistence type="predicted"/>
<evidence type="ECO:0000256" key="2">
    <source>
        <dbReference type="SAM" id="SignalP"/>
    </source>
</evidence>
<evidence type="ECO:0000313" key="3">
    <source>
        <dbReference type="EMBL" id="TXD39308.1"/>
    </source>
</evidence>
<evidence type="ECO:0000256" key="1">
    <source>
        <dbReference type="SAM" id="MobiDB-lite"/>
    </source>
</evidence>
<accession>A0A5C6XIF1</accession>
<keyword evidence="2" id="KW-0732">Signal</keyword>
<gene>
    <name evidence="3" type="ORF">FRC98_02610</name>
</gene>
<comment type="caution">
    <text evidence="3">The sequence shown here is derived from an EMBL/GenBank/DDBJ whole genome shotgun (WGS) entry which is preliminary data.</text>
</comment>
<dbReference type="Proteomes" id="UP000321412">
    <property type="component" value="Unassembled WGS sequence"/>
</dbReference>
<dbReference type="RefSeq" id="WP_146979737.1">
    <property type="nucleotide sequence ID" value="NZ_VOSM01000001.1"/>
</dbReference>
<sequence>MISGQHLLHRFAIALTALVMSLSVTLSEASATSPELGPLRCTTDASIAETLGCLQSDAPFEVLPEGEDHCAISITLSNGCEGALSFYDGECVALEADGQLDASCLLAEIPAGAELGVPLEAGLDEEGEPFIGSDSTSAFLLAHDGEATHEVNLSLEQSYRLPPGQRSDEGPLDCSSSGNSSSPNRLLIVLLLGWFGLRAMAAAPRSKPSAS</sequence>
<protein>
    <submittedName>
        <fullName evidence="3">Uncharacterized protein</fullName>
    </submittedName>
</protein>
<name>A0A5C6XIF1_9DELT</name>